<dbReference type="GO" id="GO:0006656">
    <property type="term" value="P:phosphatidylcholine biosynthetic process"/>
    <property type="evidence" value="ECO:0007669"/>
    <property type="project" value="TreeGrafter"/>
</dbReference>
<protein>
    <recommendedName>
        <fullName evidence="3">Glycerophosphocholine acyltransferase 1</fullName>
    </recommendedName>
</protein>
<dbReference type="InterPro" id="IPR021261">
    <property type="entry name" value="GPCAT"/>
</dbReference>
<keyword evidence="5" id="KW-0808">Transferase</keyword>
<evidence type="ECO:0000256" key="11">
    <source>
        <dbReference type="ARBA" id="ARBA00023264"/>
    </source>
</evidence>
<dbReference type="Pfam" id="PF10998">
    <property type="entry name" value="DUF2838"/>
    <property type="match status" value="1"/>
</dbReference>
<keyword evidence="12" id="KW-0012">Acyltransferase</keyword>
<evidence type="ECO:0000256" key="7">
    <source>
        <dbReference type="ARBA" id="ARBA00022989"/>
    </source>
</evidence>
<evidence type="ECO:0000256" key="13">
    <source>
        <dbReference type="SAM" id="MobiDB-lite"/>
    </source>
</evidence>
<feature type="transmembrane region" description="Helical" evidence="14">
    <location>
        <begin position="64"/>
        <end position="84"/>
    </location>
</feature>
<dbReference type="PANTHER" id="PTHR31201:SF1">
    <property type="entry name" value="GLYCEROPHOSPHOCHOLINE ACYLTRANSFERASE 1"/>
    <property type="match status" value="1"/>
</dbReference>
<evidence type="ECO:0000256" key="10">
    <source>
        <dbReference type="ARBA" id="ARBA00023209"/>
    </source>
</evidence>
<dbReference type="VEuPathDB" id="AmoebaDB:EHI8A_169790"/>
<evidence type="ECO:0000256" key="9">
    <source>
        <dbReference type="ARBA" id="ARBA00023136"/>
    </source>
</evidence>
<proteinExistence type="inferred from homology"/>
<evidence type="ECO:0000256" key="8">
    <source>
        <dbReference type="ARBA" id="ARBA00023098"/>
    </source>
</evidence>
<feature type="transmembrane region" description="Helical" evidence="14">
    <location>
        <begin position="177"/>
        <end position="195"/>
    </location>
</feature>
<dbReference type="VEuPathDB" id="AmoebaDB:EHI5A_190740"/>
<keyword evidence="4" id="KW-0444">Lipid biosynthesis</keyword>
<comment type="similarity">
    <text evidence="2">Belongs to the GPC1 family.</text>
</comment>
<dbReference type="OMA" id="FRWITEM"/>
<feature type="transmembrane region" description="Helical" evidence="14">
    <location>
        <begin position="273"/>
        <end position="297"/>
    </location>
</feature>
<feature type="compositionally biased region" description="Polar residues" evidence="13">
    <location>
        <begin position="18"/>
        <end position="30"/>
    </location>
</feature>
<dbReference type="GO" id="GO:0016020">
    <property type="term" value="C:membrane"/>
    <property type="evidence" value="ECO:0007669"/>
    <property type="project" value="UniProtKB-SubCell"/>
</dbReference>
<dbReference type="VEuPathDB" id="AmoebaDB:EHI7A_150740"/>
<feature type="transmembrane region" description="Helical" evidence="14">
    <location>
        <begin position="149"/>
        <end position="170"/>
    </location>
</feature>
<organism evidence="15 16">
    <name type="scientific">Entamoeba histolytica</name>
    <dbReference type="NCBI Taxonomy" id="5759"/>
    <lineage>
        <taxon>Eukaryota</taxon>
        <taxon>Amoebozoa</taxon>
        <taxon>Evosea</taxon>
        <taxon>Archamoebae</taxon>
        <taxon>Mastigamoebida</taxon>
        <taxon>Entamoebidae</taxon>
        <taxon>Entamoeba</taxon>
    </lineage>
</organism>
<accession>A0A5K1UJH8</accession>
<feature type="transmembrane region" description="Helical" evidence="14">
    <location>
        <begin position="215"/>
        <end position="233"/>
    </location>
</feature>
<feature type="transmembrane region" description="Helical" evidence="14">
    <location>
        <begin position="303"/>
        <end position="321"/>
    </location>
</feature>
<feature type="compositionally biased region" description="Basic and acidic residues" evidence="13">
    <location>
        <begin position="1"/>
        <end position="17"/>
    </location>
</feature>
<dbReference type="VEuPathDB" id="AmoebaDB:KM1_240120"/>
<evidence type="ECO:0000313" key="16">
    <source>
        <dbReference type="Proteomes" id="UP000078387"/>
    </source>
</evidence>
<evidence type="ECO:0000256" key="1">
    <source>
        <dbReference type="ARBA" id="ARBA00004141"/>
    </source>
</evidence>
<dbReference type="EMBL" id="BDEQ01000001">
    <property type="protein sequence ID" value="GAT92024.1"/>
    <property type="molecule type" value="Genomic_DNA"/>
</dbReference>
<comment type="caution">
    <text evidence="15">The sequence shown here is derived from an EMBL/GenBank/DDBJ whole genome shotgun (WGS) entry which is preliminary data.</text>
</comment>
<sequence>MSIINHRENEEIKEEKTSSVGKNSNEQSSQIKEEQPMAVDSNKIKIETIPVIDDSLKKRRNIKLLDKVTFVMSFGIVLLTEYIMLRRAELIPILYLMLLIPLVIARFLVYRMSKWQFFLLDFCYYTNAGVITTLISIYCFNTVSPLFEIMFVNCAGPLLMAIILWTNSFVFHDLTKLTSIVIHFFPNLVLYYLRWKSSFPIPDHLTFLTGFVYPLIFYISWQVIYVIITEVIYKDKIYNGGYMTSLRWLCQIKPHMLHQFVTKKLGLFKDSPLNVMVWTQLAYTIITYIPVFLFYNYRWLHRTWMIFVLLWASYNGANFYLEIFTKKYDAYLQRFSPEKDRDTPK</sequence>
<reference evidence="15 16" key="1">
    <citation type="submission" date="2016-05" db="EMBL/GenBank/DDBJ databases">
        <title>First whole genome sequencing of Entamoeba histolytica HM1:IMSS-clone-6.</title>
        <authorList>
            <person name="Mukherjee Avik.K."/>
            <person name="Izumyama S."/>
            <person name="Nakada-Tsukui K."/>
            <person name="Nozaki T."/>
        </authorList>
    </citation>
    <scope>NUCLEOTIDE SEQUENCE [LARGE SCALE GENOMIC DNA]</scope>
    <source>
        <strain evidence="15 16">HM1:IMSS clone 6</strain>
    </source>
</reference>
<evidence type="ECO:0000256" key="3">
    <source>
        <dbReference type="ARBA" id="ARBA00019082"/>
    </source>
</evidence>
<keyword evidence="11" id="KW-1208">Phospholipid metabolism</keyword>
<keyword evidence="9 14" id="KW-0472">Membrane</keyword>
<keyword evidence="6 14" id="KW-0812">Transmembrane</keyword>
<feature type="region of interest" description="Disordered" evidence="13">
    <location>
        <begin position="1"/>
        <end position="36"/>
    </location>
</feature>
<gene>
    <name evidence="15" type="ORF">CL6EHI_050950</name>
</gene>
<dbReference type="GO" id="GO:0016746">
    <property type="term" value="F:acyltransferase activity"/>
    <property type="evidence" value="ECO:0007669"/>
    <property type="project" value="UniProtKB-KW"/>
</dbReference>
<keyword evidence="8" id="KW-0443">Lipid metabolism</keyword>
<dbReference type="AlphaFoldDB" id="A0A5K1UJH8"/>
<keyword evidence="10" id="KW-0594">Phospholipid biosynthesis</keyword>
<name>A0A5K1UJH8_ENTHI</name>
<evidence type="ECO:0000313" key="15">
    <source>
        <dbReference type="EMBL" id="GAT92024.1"/>
    </source>
</evidence>
<dbReference type="VEuPathDB" id="AmoebaDB:EHI_050950"/>
<evidence type="ECO:0000256" key="4">
    <source>
        <dbReference type="ARBA" id="ARBA00022516"/>
    </source>
</evidence>
<comment type="subcellular location">
    <subcellularLocation>
        <location evidence="1">Membrane</location>
        <topology evidence="1">Multi-pass membrane protein</topology>
    </subcellularLocation>
</comment>
<evidence type="ECO:0000256" key="14">
    <source>
        <dbReference type="SAM" id="Phobius"/>
    </source>
</evidence>
<feature type="transmembrane region" description="Helical" evidence="14">
    <location>
        <begin position="90"/>
        <end position="110"/>
    </location>
</feature>
<evidence type="ECO:0000256" key="2">
    <source>
        <dbReference type="ARBA" id="ARBA00006675"/>
    </source>
</evidence>
<evidence type="ECO:0000256" key="5">
    <source>
        <dbReference type="ARBA" id="ARBA00022679"/>
    </source>
</evidence>
<keyword evidence="7 14" id="KW-1133">Transmembrane helix</keyword>
<dbReference type="PANTHER" id="PTHR31201">
    <property type="entry name" value="OS01G0585100 PROTEIN"/>
    <property type="match status" value="1"/>
</dbReference>
<dbReference type="Proteomes" id="UP000078387">
    <property type="component" value="Unassembled WGS sequence"/>
</dbReference>
<evidence type="ECO:0000256" key="6">
    <source>
        <dbReference type="ARBA" id="ARBA00022692"/>
    </source>
</evidence>
<evidence type="ECO:0000256" key="12">
    <source>
        <dbReference type="ARBA" id="ARBA00023315"/>
    </source>
</evidence>
<feature type="transmembrane region" description="Helical" evidence="14">
    <location>
        <begin position="122"/>
        <end position="143"/>
    </location>
</feature>